<dbReference type="Gene3D" id="1.10.238.10">
    <property type="entry name" value="EF-hand"/>
    <property type="match status" value="2"/>
</dbReference>
<dbReference type="Proteomes" id="UP000194236">
    <property type="component" value="Unassembled WGS sequence"/>
</dbReference>
<dbReference type="InterPro" id="IPR051581">
    <property type="entry name" value="Ca-bind"/>
</dbReference>
<feature type="domain" description="EF-hand" evidence="4">
    <location>
        <begin position="1"/>
        <end position="24"/>
    </location>
</feature>
<dbReference type="InterPro" id="IPR002048">
    <property type="entry name" value="EF_hand_dom"/>
</dbReference>
<dbReference type="InterPro" id="IPR018247">
    <property type="entry name" value="EF_Hand_1_Ca_BS"/>
</dbReference>
<evidence type="ECO:0000313" key="6">
    <source>
        <dbReference type="Proteomes" id="UP000194236"/>
    </source>
</evidence>
<evidence type="ECO:0000256" key="2">
    <source>
        <dbReference type="ARBA" id="ARBA00022737"/>
    </source>
</evidence>
<dbReference type="EMBL" id="MUJZ01016218">
    <property type="protein sequence ID" value="OTF80872.1"/>
    <property type="molecule type" value="Genomic_DNA"/>
</dbReference>
<dbReference type="GO" id="GO:0005509">
    <property type="term" value="F:calcium ion binding"/>
    <property type="evidence" value="ECO:0007669"/>
    <property type="project" value="InterPro"/>
</dbReference>
<evidence type="ECO:0000256" key="1">
    <source>
        <dbReference type="ARBA" id="ARBA00022723"/>
    </source>
</evidence>
<organism evidence="5 6">
    <name type="scientific">Euroglyphus maynei</name>
    <name type="common">Mayne's house dust mite</name>
    <dbReference type="NCBI Taxonomy" id="6958"/>
    <lineage>
        <taxon>Eukaryota</taxon>
        <taxon>Metazoa</taxon>
        <taxon>Ecdysozoa</taxon>
        <taxon>Arthropoda</taxon>
        <taxon>Chelicerata</taxon>
        <taxon>Arachnida</taxon>
        <taxon>Acari</taxon>
        <taxon>Acariformes</taxon>
        <taxon>Sarcoptiformes</taxon>
        <taxon>Astigmata</taxon>
        <taxon>Psoroptidia</taxon>
        <taxon>Analgoidea</taxon>
        <taxon>Pyroglyphidae</taxon>
        <taxon>Pyroglyphinae</taxon>
        <taxon>Euroglyphus</taxon>
    </lineage>
</organism>
<dbReference type="PANTHER" id="PTHR34524">
    <property type="entry name" value="CALCYPHOSIN"/>
    <property type="match status" value="1"/>
</dbReference>
<proteinExistence type="predicted"/>
<feature type="domain" description="EF-hand" evidence="4">
    <location>
        <begin position="25"/>
        <end position="60"/>
    </location>
</feature>
<feature type="domain" description="EF-hand" evidence="4">
    <location>
        <begin position="61"/>
        <end position="96"/>
    </location>
</feature>
<dbReference type="SUPFAM" id="SSF47473">
    <property type="entry name" value="EF-hand"/>
    <property type="match status" value="1"/>
</dbReference>
<evidence type="ECO:0000256" key="3">
    <source>
        <dbReference type="ARBA" id="ARBA00022837"/>
    </source>
</evidence>
<dbReference type="SMART" id="SM00054">
    <property type="entry name" value="EFh"/>
    <property type="match status" value="4"/>
</dbReference>
<keyword evidence="3" id="KW-0106">Calcium</keyword>
<name>A0A1Y3BJ38_EURMA</name>
<dbReference type="PROSITE" id="PS00018">
    <property type="entry name" value="EF_HAND_1"/>
    <property type="match status" value="1"/>
</dbReference>
<keyword evidence="6" id="KW-1185">Reference proteome</keyword>
<dbReference type="OrthoDB" id="444540at2759"/>
<sequence>MDNNRSGDLSYQEFRNGLEQLGYQASEEEYKNVFQLFDQDGSGNIKYDEFLNAIRPSMNKMRISLVEKAFAKMDKTGDGVITIKDLQGVYNIKSHPEYLNGNKTEQELFGDFIKKFEKNGSIDGQLTKEEFMDYYSGVSASIDDDMYFDLMMRQAWKL</sequence>
<keyword evidence="2" id="KW-0677">Repeat</keyword>
<comment type="caution">
    <text evidence="5">The sequence shown here is derived from an EMBL/GenBank/DDBJ whole genome shotgun (WGS) entry which is preliminary data.</text>
</comment>
<protein>
    <submittedName>
        <fullName evidence="5">Calcyphosin-like protein</fullName>
    </submittedName>
</protein>
<evidence type="ECO:0000313" key="5">
    <source>
        <dbReference type="EMBL" id="OTF80872.1"/>
    </source>
</evidence>
<dbReference type="Pfam" id="PF13499">
    <property type="entry name" value="EF-hand_7"/>
    <property type="match status" value="2"/>
</dbReference>
<reference evidence="5 6" key="1">
    <citation type="submission" date="2017-03" db="EMBL/GenBank/DDBJ databases">
        <title>Genome Survey of Euroglyphus maynei.</title>
        <authorList>
            <person name="Arlian L.G."/>
            <person name="Morgan M.S."/>
            <person name="Rider S.D."/>
        </authorList>
    </citation>
    <scope>NUCLEOTIDE SEQUENCE [LARGE SCALE GENOMIC DNA]</scope>
    <source>
        <strain evidence="5">Arlian Lab</strain>
        <tissue evidence="5">Whole body</tissue>
    </source>
</reference>
<dbReference type="PROSITE" id="PS50222">
    <property type="entry name" value="EF_HAND_2"/>
    <property type="match status" value="3"/>
</dbReference>
<gene>
    <name evidence="5" type="ORF">BLA29_008817</name>
</gene>
<evidence type="ECO:0000259" key="4">
    <source>
        <dbReference type="PROSITE" id="PS50222"/>
    </source>
</evidence>
<dbReference type="PANTHER" id="PTHR34524:SF6">
    <property type="entry name" value="CALCYPHOSINE LIKE"/>
    <property type="match status" value="1"/>
</dbReference>
<keyword evidence="1" id="KW-0479">Metal-binding</keyword>
<dbReference type="AlphaFoldDB" id="A0A1Y3BJ38"/>
<dbReference type="InterPro" id="IPR011992">
    <property type="entry name" value="EF-hand-dom_pair"/>
</dbReference>
<accession>A0A1Y3BJ38</accession>